<dbReference type="AlphaFoldDB" id="A0A0B2WV03"/>
<protein>
    <submittedName>
        <fullName evidence="2">Uncharacterized protein</fullName>
    </submittedName>
</protein>
<reference evidence="2 3" key="1">
    <citation type="journal article" date="2014" name="Proc. Natl. Acad. Sci. U.S.A.">
        <title>Trajectory and genomic determinants of fungal-pathogen speciation and host adaptation.</title>
        <authorList>
            <person name="Hu X."/>
            <person name="Xiao G."/>
            <person name="Zheng P."/>
            <person name="Shang Y."/>
            <person name="Su Y."/>
            <person name="Zhang X."/>
            <person name="Liu X."/>
            <person name="Zhan S."/>
            <person name="St Leger R.J."/>
            <person name="Wang C."/>
        </authorList>
    </citation>
    <scope>NUCLEOTIDE SEQUENCE [LARGE SCALE GENOMIC DNA]</scope>
    <source>
        <strain evidence="2 3">ARSEF 1941</strain>
    </source>
</reference>
<gene>
    <name evidence="2" type="ORF">MAM_01855</name>
</gene>
<proteinExistence type="predicted"/>
<sequence length="278" mass="29493">MARVNSQGWEADDDGSLRLAYPSSPGYQEMKSFLNLDSPTTSSFSVSTGEFLHADCHDSSFLLVDSISDAGAFMAATGPSTIDTPESIVASTCSAGDNNHEARLGSSNSIATLPTSITTMTTCTSSNSSTYSRNRRNITPNGACPFSPLRTPDTFTDGGDEAEYSHMGKSQHRCRNSTRPVNNVVKEVVPPSPKPPCSSGRMQTFQPLRSTSHGRSTSSEVPPPSSVLTRDEFEALPPTIQRKVSSSSGHAENRPSGGLGNWTRRRGKGEAGSLGPTA</sequence>
<keyword evidence="3" id="KW-1185">Reference proteome</keyword>
<evidence type="ECO:0000256" key="1">
    <source>
        <dbReference type="SAM" id="MobiDB-lite"/>
    </source>
</evidence>
<feature type="compositionally biased region" description="Polar residues" evidence="1">
    <location>
        <begin position="200"/>
        <end position="215"/>
    </location>
</feature>
<evidence type="ECO:0000313" key="3">
    <source>
        <dbReference type="Proteomes" id="UP000030816"/>
    </source>
</evidence>
<feature type="region of interest" description="Disordered" evidence="1">
    <location>
        <begin position="124"/>
        <end position="278"/>
    </location>
</feature>
<organism evidence="2 3">
    <name type="scientific">Metarhizium album (strain ARSEF 1941)</name>
    <dbReference type="NCBI Taxonomy" id="1081103"/>
    <lineage>
        <taxon>Eukaryota</taxon>
        <taxon>Fungi</taxon>
        <taxon>Dikarya</taxon>
        <taxon>Ascomycota</taxon>
        <taxon>Pezizomycotina</taxon>
        <taxon>Sordariomycetes</taxon>
        <taxon>Hypocreomycetidae</taxon>
        <taxon>Hypocreales</taxon>
        <taxon>Clavicipitaceae</taxon>
        <taxon>Metarhizium</taxon>
    </lineage>
</organism>
<name>A0A0B2WV03_METAS</name>
<accession>A0A0B2WV03</accession>
<dbReference type="GeneID" id="63736310"/>
<evidence type="ECO:0000313" key="2">
    <source>
        <dbReference type="EMBL" id="KHN99931.1"/>
    </source>
</evidence>
<comment type="caution">
    <text evidence="2">The sequence shown here is derived from an EMBL/GenBank/DDBJ whole genome shotgun (WGS) entry which is preliminary data.</text>
</comment>
<feature type="compositionally biased region" description="Low complexity" evidence="1">
    <location>
        <begin position="180"/>
        <end position="189"/>
    </location>
</feature>
<dbReference type="Proteomes" id="UP000030816">
    <property type="component" value="Unassembled WGS sequence"/>
</dbReference>
<dbReference type="OrthoDB" id="4940476at2759"/>
<dbReference type="HOGENOM" id="CLU_1069920_0_0_1"/>
<dbReference type="RefSeq" id="XP_040680997.1">
    <property type="nucleotide sequence ID" value="XM_040820654.1"/>
</dbReference>
<dbReference type="EMBL" id="AZHE01000003">
    <property type="protein sequence ID" value="KHN99931.1"/>
    <property type="molecule type" value="Genomic_DNA"/>
</dbReference>